<dbReference type="EC" id="2.5.1.60" evidence="6"/>
<dbReference type="Gene3D" id="1.25.40.120">
    <property type="entry name" value="Protein prenylyltransferase"/>
    <property type="match status" value="1"/>
</dbReference>
<dbReference type="Pfam" id="PF01239">
    <property type="entry name" value="PPTA"/>
    <property type="match status" value="4"/>
</dbReference>
<evidence type="ECO:0000256" key="4">
    <source>
        <dbReference type="ARBA" id="ARBA00022737"/>
    </source>
</evidence>
<dbReference type="Proteomes" id="UP000054321">
    <property type="component" value="Unassembled WGS sequence"/>
</dbReference>
<dbReference type="AlphaFoldDB" id="A0A0C3H3F6"/>
<evidence type="ECO:0000256" key="1">
    <source>
        <dbReference type="ARBA" id="ARBA00006734"/>
    </source>
</evidence>
<name>A0A0C3H3F6_OIDMZ</name>
<proteinExistence type="inferred from homology"/>
<evidence type="ECO:0000313" key="8">
    <source>
        <dbReference type="EMBL" id="KIN02621.1"/>
    </source>
</evidence>
<dbReference type="PANTHER" id="PTHR11129:SF2">
    <property type="entry name" value="GERANYLGERANYL TRANSFERASE TYPE-2 SUBUNIT ALPHA"/>
    <property type="match status" value="1"/>
</dbReference>
<dbReference type="InterPro" id="IPR002088">
    <property type="entry name" value="Prenyl_trans_a"/>
</dbReference>
<evidence type="ECO:0000256" key="6">
    <source>
        <dbReference type="RuleBase" id="RU367120"/>
    </source>
</evidence>
<keyword evidence="9" id="KW-1185">Reference proteome</keyword>
<evidence type="ECO:0000256" key="7">
    <source>
        <dbReference type="SAM" id="MobiDB-lite"/>
    </source>
</evidence>
<dbReference type="InParanoid" id="A0A0C3H3F6"/>
<dbReference type="EMBL" id="KN832874">
    <property type="protein sequence ID" value="KIN02621.1"/>
    <property type="molecule type" value="Genomic_DNA"/>
</dbReference>
<dbReference type="PROSITE" id="PS51147">
    <property type="entry name" value="PFTA"/>
    <property type="match status" value="4"/>
</dbReference>
<evidence type="ECO:0000256" key="2">
    <source>
        <dbReference type="ARBA" id="ARBA00022602"/>
    </source>
</evidence>
<dbReference type="PANTHER" id="PTHR11129">
    <property type="entry name" value="PROTEIN FARNESYLTRANSFERASE ALPHA SUBUNIT/RAB GERANYLGERANYL TRANSFERASE ALPHA SUBUNIT"/>
    <property type="match status" value="1"/>
</dbReference>
<evidence type="ECO:0000256" key="5">
    <source>
        <dbReference type="ARBA" id="ARBA00047658"/>
    </source>
</evidence>
<dbReference type="OrthoDB" id="1658at2759"/>
<reference evidence="8 9" key="1">
    <citation type="submission" date="2014-04" db="EMBL/GenBank/DDBJ databases">
        <authorList>
            <consortium name="DOE Joint Genome Institute"/>
            <person name="Kuo A."/>
            <person name="Martino E."/>
            <person name="Perotto S."/>
            <person name="Kohler A."/>
            <person name="Nagy L.G."/>
            <person name="Floudas D."/>
            <person name="Copeland A."/>
            <person name="Barry K.W."/>
            <person name="Cichocki N."/>
            <person name="Veneault-Fourrey C."/>
            <person name="LaButti K."/>
            <person name="Lindquist E.A."/>
            <person name="Lipzen A."/>
            <person name="Lundell T."/>
            <person name="Morin E."/>
            <person name="Murat C."/>
            <person name="Sun H."/>
            <person name="Tunlid A."/>
            <person name="Henrissat B."/>
            <person name="Grigoriev I.V."/>
            <person name="Hibbett D.S."/>
            <person name="Martin F."/>
            <person name="Nordberg H.P."/>
            <person name="Cantor M.N."/>
            <person name="Hua S.X."/>
        </authorList>
    </citation>
    <scope>NUCLEOTIDE SEQUENCE [LARGE SCALE GENOMIC DNA]</scope>
    <source>
        <strain evidence="8 9">Zn</strain>
    </source>
</reference>
<gene>
    <name evidence="8" type="ORF">OIDMADRAFT_195222</name>
</gene>
<sequence>MASHGIPRSSTTEPKTEQARLKEQEQIQEYTALVDLIDAKIAERQYTREVLDLTSKLLKKNPENYTIWNVRRRLLIHGLFSKQSDSSLPLTESQSFSPGATTTTSSANLSSSATTSWASKETLPNRASPIPGKNGTTHDLIKGDLDFIFPLMIEYPKCYWIWNYRLWLLDQAIDRLEVDVARELWSRELALVGKMLNRDSRNFHGWAYRRGVISQLESSKLHGRSMVESEFGYTTKMVKAHLSNFSAWHYRSKLIPRLLTERAASDLERYQFLNNEFELITNAIYADAYPYAQSVWFYYQFLMSTIVDEVGHAIITPNLTDEDRIEYATKQLVNLRDMLDGAEDCKWIYNALLEYTLALSRMQNRQPLEVDKEECRSWLAELRKLDPLRSGRWDDVEKSLKWLDVDSRFAPESGGPIEL</sequence>
<comment type="function">
    <text evidence="6">Catalyzes the transfer of a geranyl-geranyl moiety from geranyl-geranyl pyrophosphate to cysteines occuring in specific C-terminal amino acid sequences.</text>
</comment>
<dbReference type="GO" id="GO:0004663">
    <property type="term" value="F:Rab geranylgeranyltransferase activity"/>
    <property type="evidence" value="ECO:0007669"/>
    <property type="project" value="UniProtKB-UniRule"/>
</dbReference>
<feature type="region of interest" description="Disordered" evidence="7">
    <location>
        <begin position="85"/>
        <end position="135"/>
    </location>
</feature>
<evidence type="ECO:0000256" key="3">
    <source>
        <dbReference type="ARBA" id="ARBA00022679"/>
    </source>
</evidence>
<dbReference type="STRING" id="913774.A0A0C3H3F6"/>
<dbReference type="SUPFAM" id="SSF48439">
    <property type="entry name" value="Protein prenylyltransferase"/>
    <property type="match status" value="1"/>
</dbReference>
<protein>
    <recommendedName>
        <fullName evidence="6">Geranylgeranyl transferase type-2 subunit alpha</fullName>
        <ecNumber evidence="6">2.5.1.60</ecNumber>
    </recommendedName>
    <alternativeName>
        <fullName evidence="6">Geranylgeranyl transferase type II subunit alpha</fullName>
    </alternativeName>
</protein>
<dbReference type="FunCoup" id="A0A0C3H3F6">
    <property type="interactions" value="98"/>
</dbReference>
<accession>A0A0C3H3F6</accession>
<evidence type="ECO:0000313" key="9">
    <source>
        <dbReference type="Proteomes" id="UP000054321"/>
    </source>
</evidence>
<feature type="compositionally biased region" description="Polar residues" evidence="7">
    <location>
        <begin position="85"/>
        <end position="99"/>
    </location>
</feature>
<comment type="similarity">
    <text evidence="1 6">Belongs to the protein prenyltransferase subunit alpha family.</text>
</comment>
<reference evidence="9" key="2">
    <citation type="submission" date="2015-01" db="EMBL/GenBank/DDBJ databases">
        <title>Evolutionary Origins and Diversification of the Mycorrhizal Mutualists.</title>
        <authorList>
            <consortium name="DOE Joint Genome Institute"/>
            <consortium name="Mycorrhizal Genomics Consortium"/>
            <person name="Kohler A."/>
            <person name="Kuo A."/>
            <person name="Nagy L.G."/>
            <person name="Floudas D."/>
            <person name="Copeland A."/>
            <person name="Barry K.W."/>
            <person name="Cichocki N."/>
            <person name="Veneault-Fourrey C."/>
            <person name="LaButti K."/>
            <person name="Lindquist E.A."/>
            <person name="Lipzen A."/>
            <person name="Lundell T."/>
            <person name="Morin E."/>
            <person name="Murat C."/>
            <person name="Riley R."/>
            <person name="Ohm R."/>
            <person name="Sun H."/>
            <person name="Tunlid A."/>
            <person name="Henrissat B."/>
            <person name="Grigoriev I.V."/>
            <person name="Hibbett D.S."/>
            <person name="Martin F."/>
        </authorList>
    </citation>
    <scope>NUCLEOTIDE SEQUENCE [LARGE SCALE GENOMIC DNA]</scope>
    <source>
        <strain evidence="9">Zn</strain>
    </source>
</reference>
<dbReference type="GO" id="GO:0005968">
    <property type="term" value="C:Rab-protein geranylgeranyltransferase complex"/>
    <property type="evidence" value="ECO:0007669"/>
    <property type="project" value="TreeGrafter"/>
</dbReference>
<dbReference type="HOGENOM" id="CLU_031996_2_0_1"/>
<comment type="catalytic activity">
    <reaction evidence="5 6">
        <text>geranylgeranyl diphosphate + L-cysteinyl-[protein] = S-geranylgeranyl-L-cysteinyl-[protein] + diphosphate</text>
        <dbReference type="Rhea" id="RHEA:21240"/>
        <dbReference type="Rhea" id="RHEA-COMP:10131"/>
        <dbReference type="Rhea" id="RHEA-COMP:11537"/>
        <dbReference type="ChEBI" id="CHEBI:29950"/>
        <dbReference type="ChEBI" id="CHEBI:33019"/>
        <dbReference type="ChEBI" id="CHEBI:57533"/>
        <dbReference type="ChEBI" id="CHEBI:86021"/>
        <dbReference type="EC" id="2.5.1.60"/>
    </reaction>
</comment>
<keyword evidence="4" id="KW-0677">Repeat</keyword>
<keyword evidence="2 6" id="KW-0637">Prenyltransferase</keyword>
<feature type="compositionally biased region" description="Low complexity" evidence="7">
    <location>
        <begin position="100"/>
        <end position="122"/>
    </location>
</feature>
<dbReference type="GO" id="GO:0097354">
    <property type="term" value="P:prenylation"/>
    <property type="evidence" value="ECO:0007669"/>
    <property type="project" value="UniProtKB-UniRule"/>
</dbReference>
<keyword evidence="3 6" id="KW-0808">Transferase</keyword>
<organism evidence="8 9">
    <name type="scientific">Oidiodendron maius (strain Zn)</name>
    <dbReference type="NCBI Taxonomy" id="913774"/>
    <lineage>
        <taxon>Eukaryota</taxon>
        <taxon>Fungi</taxon>
        <taxon>Dikarya</taxon>
        <taxon>Ascomycota</taxon>
        <taxon>Pezizomycotina</taxon>
        <taxon>Leotiomycetes</taxon>
        <taxon>Leotiomycetes incertae sedis</taxon>
        <taxon>Myxotrichaceae</taxon>
        <taxon>Oidiodendron</taxon>
    </lineage>
</organism>